<organism evidence="1 2">
    <name type="scientific">Paraburkholderia steynii</name>
    <dbReference type="NCBI Taxonomy" id="1245441"/>
    <lineage>
        <taxon>Bacteria</taxon>
        <taxon>Pseudomonadati</taxon>
        <taxon>Pseudomonadota</taxon>
        <taxon>Betaproteobacteria</taxon>
        <taxon>Burkholderiales</taxon>
        <taxon>Burkholderiaceae</taxon>
        <taxon>Paraburkholderia</taxon>
    </lineage>
</organism>
<dbReference type="Proteomes" id="UP000294200">
    <property type="component" value="Unassembled WGS sequence"/>
</dbReference>
<sequence>MNVQLYTPDVKVTLTKTVIRNPAAAAQAPTSATLFGSASASSLDGTIANSTTVAAQSNNNSVNLFGQPAIGSPKLFDLNQAIDLTPFLGDAGSVRVSKSVREPAGGFSITLVDKPFENSRGVDSIYGLLEPMDFIEIRMRHNLPGATSGNPTSPPILMRGFISEIERDQTMGQDGKPRRTVTISGQDYGKLWQMLQIMFTPGYVIGENILSSYKLYERFGIGFVTVQTAADFVQKTVTAVLGEFLSSLMPANSQNPTKIKFDVSVANGVVDVGGIQNQQGTIYSLLSYFGDVGVFNELYLEDREDGVYCVYRPNPFKDLLNQPIQIDAPNLMPIDVPAADVISLKVSRSDANTANYYWTRAPRFELVSDIEQQLFAAVPVQQAESMSVDLTRYPNSAEQYYGVRAMRTETQQGGNEVTSMASGKNKPEQDLRDASMVNWINNRRAIVAATNCDNVLLETGSARIRANENIKAGSYIRIIQGAFSSTFYVPRVDLDFVPYQGLFQTLTLVRGTGFVQRMNSGQGVQSPWLQEMAGG</sequence>
<gene>
    <name evidence="1" type="ORF">BZM27_09260</name>
</gene>
<keyword evidence="2" id="KW-1185">Reference proteome</keyword>
<accession>A0A4V2NHH3</accession>
<protein>
    <submittedName>
        <fullName evidence="1">Uncharacterized protein</fullName>
    </submittedName>
</protein>
<evidence type="ECO:0000313" key="2">
    <source>
        <dbReference type="Proteomes" id="UP000294200"/>
    </source>
</evidence>
<evidence type="ECO:0000313" key="1">
    <source>
        <dbReference type="EMBL" id="TCG08828.1"/>
    </source>
</evidence>
<comment type="caution">
    <text evidence="1">The sequence shown here is derived from an EMBL/GenBank/DDBJ whole genome shotgun (WGS) entry which is preliminary data.</text>
</comment>
<reference evidence="1 2" key="1">
    <citation type="submission" date="2017-02" db="EMBL/GenBank/DDBJ databases">
        <title>Paraburkholderia sophoroidis sp. nov. and Paraburkholderia steynii sp. nov. rhizobial symbionts of the fynbos legume Hypocalyptus sophoroides.</title>
        <authorList>
            <person name="Steenkamp E.T."/>
            <person name="Beukes C.W."/>
            <person name="Van Zyl E."/>
            <person name="Avontuur J."/>
            <person name="Chan W.Y."/>
            <person name="Hassen A."/>
            <person name="Palmer M."/>
            <person name="Mthombeni L."/>
            <person name="Phalane F."/>
            <person name="Sereme K."/>
            <person name="Venter S.N."/>
        </authorList>
    </citation>
    <scope>NUCLEOTIDE SEQUENCE [LARGE SCALE GENOMIC DNA]</scope>
    <source>
        <strain evidence="1 2">HC1.1ba</strain>
    </source>
</reference>
<dbReference type="AlphaFoldDB" id="A0A4V2NHH3"/>
<name>A0A4V2NHH3_9BURK</name>
<proteinExistence type="predicted"/>
<dbReference type="EMBL" id="MWML01000024">
    <property type="protein sequence ID" value="TCG08828.1"/>
    <property type="molecule type" value="Genomic_DNA"/>
</dbReference>